<dbReference type="InterPro" id="IPR036291">
    <property type="entry name" value="NAD(P)-bd_dom_sf"/>
</dbReference>
<feature type="domain" description="Shikimate dehydrogenase substrate binding N-terminal" evidence="7">
    <location>
        <begin position="16"/>
        <end position="98"/>
    </location>
</feature>
<dbReference type="FunFam" id="3.40.50.10860:FF:000006">
    <property type="entry name" value="Shikimate dehydrogenase (NADP(+))"/>
    <property type="match status" value="1"/>
</dbReference>
<dbReference type="HAMAP" id="MF_00222">
    <property type="entry name" value="Shikimate_DH_AroE"/>
    <property type="match status" value="1"/>
</dbReference>
<dbReference type="InterPro" id="IPR022893">
    <property type="entry name" value="Shikimate_DH_fam"/>
</dbReference>
<keyword evidence="5" id="KW-0057">Aromatic amino acid biosynthesis</keyword>
<dbReference type="PANTHER" id="PTHR21089:SF1">
    <property type="entry name" value="BIFUNCTIONAL 3-DEHYDROQUINATE DEHYDRATASE_SHIKIMATE DEHYDROGENASE, CHLOROPLASTIC"/>
    <property type="match status" value="1"/>
</dbReference>
<dbReference type="Pfam" id="PF01488">
    <property type="entry name" value="Shikimate_DH"/>
    <property type="match status" value="1"/>
</dbReference>
<dbReference type="FunFam" id="3.40.50.720:FF:000104">
    <property type="entry name" value="Shikimate dehydrogenase (NADP(+))"/>
    <property type="match status" value="1"/>
</dbReference>
<dbReference type="GO" id="GO:0019632">
    <property type="term" value="P:shikimate metabolic process"/>
    <property type="evidence" value="ECO:0007669"/>
    <property type="project" value="InterPro"/>
</dbReference>
<dbReference type="GO" id="GO:0050661">
    <property type="term" value="F:NADP binding"/>
    <property type="evidence" value="ECO:0007669"/>
    <property type="project" value="InterPro"/>
</dbReference>
<feature type="domain" description="Quinate/shikimate 5-dehydrogenase/glutamyl-tRNA reductase" evidence="6">
    <location>
        <begin position="124"/>
        <end position="207"/>
    </location>
</feature>
<dbReference type="GO" id="GO:0004764">
    <property type="term" value="F:shikimate 3-dehydrogenase (NADP+) activity"/>
    <property type="evidence" value="ECO:0007669"/>
    <property type="project" value="UniProtKB-EC"/>
</dbReference>
<accession>A0A3B1AGT3</accession>
<keyword evidence="4 9" id="KW-0560">Oxidoreductase</keyword>
<evidence type="ECO:0000259" key="8">
    <source>
        <dbReference type="Pfam" id="PF18317"/>
    </source>
</evidence>
<dbReference type="GO" id="GO:0009073">
    <property type="term" value="P:aromatic amino acid family biosynthetic process"/>
    <property type="evidence" value="ECO:0007669"/>
    <property type="project" value="UniProtKB-KW"/>
</dbReference>
<keyword evidence="3" id="KW-0521">NADP</keyword>
<dbReference type="SUPFAM" id="SSF53223">
    <property type="entry name" value="Aminoacid dehydrogenase-like, N-terminal domain"/>
    <property type="match status" value="1"/>
</dbReference>
<evidence type="ECO:0000259" key="6">
    <source>
        <dbReference type="Pfam" id="PF01488"/>
    </source>
</evidence>
<sequence length="289" mass="30844">MSSLFDFDKPADAYAVMGNPISHSRSPQIHAAFAQQTGQHVVYTATQVDPGGFEQAVGNFFANGGKGLNITVPFKTEAWKLAGELGPEAERAGAVNTLLMNAKGILVGRNTDGIGLVRDILHNHGGSIAGKKILLVGAGGAARGVVQPLLAEAPVQLLIVNRTASRAHELAADFNILDNKKTLITGSGFDDLAAQHFDLIINATAASLQGEVPPLPDETCTASTWCYDMMYSAEPTPFMRWAEQHDAEKSVDGLGMLVEQAAESFFHWRGVRPDTAPVIQTIRAQLLNT</sequence>
<dbReference type="EC" id="1.1.1.25" evidence="1"/>
<evidence type="ECO:0000256" key="3">
    <source>
        <dbReference type="ARBA" id="ARBA00022857"/>
    </source>
</evidence>
<dbReference type="CDD" id="cd01065">
    <property type="entry name" value="NAD_bind_Shikimate_DH"/>
    <property type="match status" value="1"/>
</dbReference>
<evidence type="ECO:0000256" key="5">
    <source>
        <dbReference type="ARBA" id="ARBA00023141"/>
    </source>
</evidence>
<dbReference type="GO" id="GO:0008652">
    <property type="term" value="P:amino acid biosynthetic process"/>
    <property type="evidence" value="ECO:0007669"/>
    <property type="project" value="UniProtKB-KW"/>
</dbReference>
<evidence type="ECO:0000256" key="1">
    <source>
        <dbReference type="ARBA" id="ARBA00012962"/>
    </source>
</evidence>
<dbReference type="InterPro" id="IPR011342">
    <property type="entry name" value="Shikimate_DH"/>
</dbReference>
<keyword evidence="2" id="KW-0028">Amino-acid biosynthesis</keyword>
<dbReference type="Pfam" id="PF18317">
    <property type="entry name" value="SDH_C"/>
    <property type="match status" value="1"/>
</dbReference>
<dbReference type="InterPro" id="IPR041121">
    <property type="entry name" value="SDH_C"/>
</dbReference>
<gene>
    <name evidence="9" type="ORF">MNBD_GAMMA19-1051</name>
</gene>
<dbReference type="SUPFAM" id="SSF51735">
    <property type="entry name" value="NAD(P)-binding Rossmann-fold domains"/>
    <property type="match status" value="1"/>
</dbReference>
<dbReference type="AlphaFoldDB" id="A0A3B1AGT3"/>
<evidence type="ECO:0000259" key="7">
    <source>
        <dbReference type="Pfam" id="PF08501"/>
    </source>
</evidence>
<dbReference type="Gene3D" id="3.40.50.720">
    <property type="entry name" value="NAD(P)-binding Rossmann-like Domain"/>
    <property type="match status" value="1"/>
</dbReference>
<evidence type="ECO:0000313" key="9">
    <source>
        <dbReference type="EMBL" id="VAW99192.1"/>
    </source>
</evidence>
<evidence type="ECO:0000256" key="4">
    <source>
        <dbReference type="ARBA" id="ARBA00023002"/>
    </source>
</evidence>
<dbReference type="InterPro" id="IPR013708">
    <property type="entry name" value="Shikimate_DH-bd_N"/>
</dbReference>
<proteinExistence type="inferred from homology"/>
<dbReference type="UniPathway" id="UPA00053">
    <property type="reaction ID" value="UER00087"/>
</dbReference>
<dbReference type="GO" id="GO:0009423">
    <property type="term" value="P:chorismate biosynthetic process"/>
    <property type="evidence" value="ECO:0007669"/>
    <property type="project" value="UniProtKB-UniPathway"/>
</dbReference>
<reference evidence="9" key="1">
    <citation type="submission" date="2018-06" db="EMBL/GenBank/DDBJ databases">
        <authorList>
            <person name="Zhirakovskaya E."/>
        </authorList>
    </citation>
    <scope>NUCLEOTIDE SEQUENCE</scope>
</reference>
<feature type="domain" description="SDH C-terminal" evidence="8">
    <location>
        <begin position="253"/>
        <end position="283"/>
    </location>
</feature>
<dbReference type="NCBIfam" id="NF001310">
    <property type="entry name" value="PRK00258.1-2"/>
    <property type="match status" value="1"/>
</dbReference>
<dbReference type="InterPro" id="IPR046346">
    <property type="entry name" value="Aminoacid_DH-like_N_sf"/>
</dbReference>
<name>A0A3B1AGT3_9ZZZZ</name>
<dbReference type="Gene3D" id="3.40.50.10860">
    <property type="entry name" value="Leucine Dehydrogenase, chain A, domain 1"/>
    <property type="match status" value="1"/>
</dbReference>
<organism evidence="9">
    <name type="scientific">hydrothermal vent metagenome</name>
    <dbReference type="NCBI Taxonomy" id="652676"/>
    <lineage>
        <taxon>unclassified sequences</taxon>
        <taxon>metagenomes</taxon>
        <taxon>ecological metagenomes</taxon>
    </lineage>
</organism>
<dbReference type="EMBL" id="UOFV01000166">
    <property type="protein sequence ID" value="VAW99192.1"/>
    <property type="molecule type" value="Genomic_DNA"/>
</dbReference>
<dbReference type="NCBIfam" id="TIGR00507">
    <property type="entry name" value="aroE"/>
    <property type="match status" value="1"/>
</dbReference>
<protein>
    <recommendedName>
        <fullName evidence="1">shikimate dehydrogenase (NADP(+))</fullName>
        <ecNumber evidence="1">1.1.1.25</ecNumber>
    </recommendedName>
</protein>
<dbReference type="GO" id="GO:0005829">
    <property type="term" value="C:cytosol"/>
    <property type="evidence" value="ECO:0007669"/>
    <property type="project" value="TreeGrafter"/>
</dbReference>
<dbReference type="PANTHER" id="PTHR21089">
    <property type="entry name" value="SHIKIMATE DEHYDROGENASE"/>
    <property type="match status" value="1"/>
</dbReference>
<evidence type="ECO:0000256" key="2">
    <source>
        <dbReference type="ARBA" id="ARBA00022605"/>
    </source>
</evidence>
<dbReference type="Pfam" id="PF08501">
    <property type="entry name" value="Shikimate_dh_N"/>
    <property type="match status" value="1"/>
</dbReference>
<dbReference type="InterPro" id="IPR006151">
    <property type="entry name" value="Shikm_DH/Glu-tRNA_Rdtase"/>
</dbReference>